<evidence type="ECO:0000256" key="4">
    <source>
        <dbReference type="ARBA" id="ARBA00023065"/>
    </source>
</evidence>
<dbReference type="EMBL" id="CAFBLF010000139">
    <property type="protein sequence ID" value="CAB4870821.1"/>
    <property type="molecule type" value="Genomic_DNA"/>
</dbReference>
<evidence type="ECO:0000256" key="5">
    <source>
        <dbReference type="ARBA" id="ARBA00023136"/>
    </source>
</evidence>
<dbReference type="GO" id="GO:0046933">
    <property type="term" value="F:proton-transporting ATP synthase activity, rotational mechanism"/>
    <property type="evidence" value="ECO:0007669"/>
    <property type="project" value="InterPro"/>
</dbReference>
<dbReference type="Gene3D" id="2.60.15.10">
    <property type="entry name" value="F0F1 ATP synthase delta/epsilon subunit, N-terminal"/>
    <property type="match status" value="1"/>
</dbReference>
<organism evidence="9">
    <name type="scientific">freshwater metagenome</name>
    <dbReference type="NCBI Taxonomy" id="449393"/>
    <lineage>
        <taxon>unclassified sequences</taxon>
        <taxon>metagenomes</taxon>
        <taxon>ecological metagenomes</taxon>
    </lineage>
</organism>
<protein>
    <submittedName>
        <fullName evidence="9">Unannotated protein</fullName>
    </submittedName>
</protein>
<keyword evidence="3" id="KW-0813">Transport</keyword>
<evidence type="ECO:0000313" key="9">
    <source>
        <dbReference type="EMBL" id="CAB4870821.1"/>
    </source>
</evidence>
<evidence type="ECO:0000313" key="8">
    <source>
        <dbReference type="EMBL" id="CAB4587936.1"/>
    </source>
</evidence>
<comment type="subcellular location">
    <subcellularLocation>
        <location evidence="1">Membrane</location>
    </subcellularLocation>
</comment>
<comment type="similarity">
    <text evidence="2">Belongs to the ATPase epsilon chain family.</text>
</comment>
<evidence type="ECO:0000313" key="7">
    <source>
        <dbReference type="EMBL" id="CAB4536946.1"/>
    </source>
</evidence>
<gene>
    <name evidence="7" type="ORF">UFOPK1413_00526</name>
    <name evidence="8" type="ORF">UFOPK1767_00769</name>
    <name evidence="9" type="ORF">UFOPK3339_00886</name>
</gene>
<dbReference type="NCBIfam" id="NF009977">
    <property type="entry name" value="PRK13442.1"/>
    <property type="match status" value="1"/>
</dbReference>
<keyword evidence="4" id="KW-0406">Ion transport</keyword>
<dbReference type="InterPro" id="IPR036771">
    <property type="entry name" value="ATPsynth_dsu/esu_N"/>
</dbReference>
<dbReference type="GO" id="GO:0045259">
    <property type="term" value="C:proton-transporting ATP synthase complex"/>
    <property type="evidence" value="ECO:0007669"/>
    <property type="project" value="InterPro"/>
</dbReference>
<keyword evidence="5" id="KW-0472">Membrane</keyword>
<proteinExistence type="inferred from homology"/>
<dbReference type="SUPFAM" id="SSF51344">
    <property type="entry name" value="Epsilon subunit of F1F0-ATP synthase N-terminal domain"/>
    <property type="match status" value="1"/>
</dbReference>
<sequence length="86" mass="9056">MATLTVRVVAADREVWAGEASMLVARTVEGELGILPGHEPFLGVLAEGDVRIHTDTGIILAKADRGFLSVENNTVMVVASQAELVA</sequence>
<feature type="domain" description="ATP synthase F1 complex delta/epsilon subunit N-terminal" evidence="6">
    <location>
        <begin position="4"/>
        <end position="82"/>
    </location>
</feature>
<dbReference type="AlphaFoldDB" id="A0A6J7DK05"/>
<dbReference type="CDD" id="cd12152">
    <property type="entry name" value="F1-ATPase_delta"/>
    <property type="match status" value="1"/>
</dbReference>
<dbReference type="EMBL" id="CAEZSG010000065">
    <property type="protein sequence ID" value="CAB4536946.1"/>
    <property type="molecule type" value="Genomic_DNA"/>
</dbReference>
<dbReference type="InterPro" id="IPR001469">
    <property type="entry name" value="ATP_synth_F1_dsu/esu"/>
</dbReference>
<evidence type="ECO:0000256" key="1">
    <source>
        <dbReference type="ARBA" id="ARBA00004370"/>
    </source>
</evidence>
<name>A0A6J7DK05_9ZZZZ</name>
<accession>A0A6J7DK05</accession>
<dbReference type="Pfam" id="PF02823">
    <property type="entry name" value="ATP-synt_DE_N"/>
    <property type="match status" value="1"/>
</dbReference>
<dbReference type="EMBL" id="CAEZTZ010000101">
    <property type="protein sequence ID" value="CAB4587936.1"/>
    <property type="molecule type" value="Genomic_DNA"/>
</dbReference>
<evidence type="ECO:0000256" key="2">
    <source>
        <dbReference type="ARBA" id="ARBA00005712"/>
    </source>
</evidence>
<evidence type="ECO:0000256" key="3">
    <source>
        <dbReference type="ARBA" id="ARBA00022448"/>
    </source>
</evidence>
<dbReference type="InterPro" id="IPR020546">
    <property type="entry name" value="ATP_synth_F1_dsu/esu_N"/>
</dbReference>
<evidence type="ECO:0000259" key="6">
    <source>
        <dbReference type="Pfam" id="PF02823"/>
    </source>
</evidence>
<reference evidence="9" key="1">
    <citation type="submission" date="2020-05" db="EMBL/GenBank/DDBJ databases">
        <authorList>
            <person name="Chiriac C."/>
            <person name="Salcher M."/>
            <person name="Ghai R."/>
            <person name="Kavagutti S V."/>
        </authorList>
    </citation>
    <scope>NUCLEOTIDE SEQUENCE</scope>
</reference>